<dbReference type="GO" id="GO:0032259">
    <property type="term" value="P:methylation"/>
    <property type="evidence" value="ECO:0007669"/>
    <property type="project" value="UniProtKB-KW"/>
</dbReference>
<dbReference type="SUPFAM" id="SSF46767">
    <property type="entry name" value="Methylated DNA-protein cysteine methyltransferase, C-terminal domain"/>
    <property type="match status" value="1"/>
</dbReference>
<accession>A0AAU9E2K1</accession>
<dbReference type="Gene3D" id="1.10.10.10">
    <property type="entry name" value="Winged helix-like DNA-binding domain superfamily/Winged helix DNA-binding domain"/>
    <property type="match status" value="1"/>
</dbReference>
<dbReference type="GO" id="GO:0003908">
    <property type="term" value="F:methylated-DNA-[protein]-cysteine S-methyltransferase activity"/>
    <property type="evidence" value="ECO:0007669"/>
    <property type="project" value="UniProtKB-UniRule"/>
</dbReference>
<dbReference type="GO" id="GO:0006307">
    <property type="term" value="P:DNA alkylation repair"/>
    <property type="evidence" value="ECO:0007669"/>
    <property type="project" value="UniProtKB-UniRule"/>
</dbReference>
<proteinExistence type="inferred from homology"/>
<dbReference type="FunFam" id="1.10.10.10:FF:000214">
    <property type="entry name" value="Methylated-DNA--protein-cysteine methyltransferase"/>
    <property type="match status" value="1"/>
</dbReference>
<dbReference type="Pfam" id="PF01035">
    <property type="entry name" value="DNA_binding_1"/>
    <property type="match status" value="1"/>
</dbReference>
<evidence type="ECO:0000256" key="4">
    <source>
        <dbReference type="ARBA" id="ARBA00022603"/>
    </source>
</evidence>
<dbReference type="Proteomes" id="UP001321786">
    <property type="component" value="Chromosome"/>
</dbReference>
<comment type="miscellaneous">
    <text evidence="9">This enzyme catalyzes only one turnover and therefore is not strictly catalytic. According to one definition, an enzyme is a biocatalyst that acts repeatedly and over many reaction cycles.</text>
</comment>
<comment type="catalytic activity">
    <reaction evidence="8 9">
        <text>a 6-O-methyl-2'-deoxyguanosine in DNA + L-cysteinyl-[protein] = S-methyl-L-cysteinyl-[protein] + a 2'-deoxyguanosine in DNA</text>
        <dbReference type="Rhea" id="RHEA:24000"/>
        <dbReference type="Rhea" id="RHEA-COMP:10131"/>
        <dbReference type="Rhea" id="RHEA-COMP:10132"/>
        <dbReference type="Rhea" id="RHEA-COMP:11367"/>
        <dbReference type="Rhea" id="RHEA-COMP:11368"/>
        <dbReference type="ChEBI" id="CHEBI:29950"/>
        <dbReference type="ChEBI" id="CHEBI:82612"/>
        <dbReference type="ChEBI" id="CHEBI:85445"/>
        <dbReference type="ChEBI" id="CHEBI:85448"/>
        <dbReference type="EC" id="2.1.1.63"/>
    </reaction>
</comment>
<evidence type="ECO:0000256" key="6">
    <source>
        <dbReference type="ARBA" id="ARBA00022763"/>
    </source>
</evidence>
<dbReference type="CDD" id="cd06445">
    <property type="entry name" value="ATase"/>
    <property type="match status" value="1"/>
</dbReference>
<dbReference type="InterPro" id="IPR014048">
    <property type="entry name" value="MethylDNA_cys_MeTrfase_DNA-bd"/>
</dbReference>
<evidence type="ECO:0000313" key="12">
    <source>
        <dbReference type="EMBL" id="BEP28553.1"/>
    </source>
</evidence>
<evidence type="ECO:0000256" key="7">
    <source>
        <dbReference type="ARBA" id="ARBA00023204"/>
    </source>
</evidence>
<evidence type="ECO:0000256" key="1">
    <source>
        <dbReference type="ARBA" id="ARBA00001286"/>
    </source>
</evidence>
<keyword evidence="5 9" id="KW-0808">Transferase</keyword>
<dbReference type="InterPro" id="IPR036388">
    <property type="entry name" value="WH-like_DNA-bd_sf"/>
</dbReference>
<evidence type="ECO:0000256" key="2">
    <source>
        <dbReference type="ARBA" id="ARBA00008711"/>
    </source>
</evidence>
<dbReference type="HAMAP" id="MF_00772">
    <property type="entry name" value="OGT"/>
    <property type="match status" value="1"/>
</dbReference>
<keyword evidence="6 9" id="KW-0227">DNA damage</keyword>
<name>A0AAU9E2K1_9FIRM</name>
<dbReference type="GO" id="GO:0005737">
    <property type="term" value="C:cytoplasm"/>
    <property type="evidence" value="ECO:0007669"/>
    <property type="project" value="UniProtKB-SubCell"/>
</dbReference>
<dbReference type="SUPFAM" id="SSF53155">
    <property type="entry name" value="Methylated DNA-protein cysteine methyltransferase domain"/>
    <property type="match status" value="1"/>
</dbReference>
<keyword evidence="3 9" id="KW-0963">Cytoplasm</keyword>
<comment type="subcellular location">
    <subcellularLocation>
        <location evidence="9">Cytoplasm</location>
    </subcellularLocation>
</comment>
<keyword evidence="4 9" id="KW-0489">Methyltransferase</keyword>
<dbReference type="PROSITE" id="PS00374">
    <property type="entry name" value="MGMT"/>
    <property type="match status" value="1"/>
</dbReference>
<evidence type="ECO:0000259" key="10">
    <source>
        <dbReference type="Pfam" id="PF01035"/>
    </source>
</evidence>
<dbReference type="Gene3D" id="3.30.160.70">
    <property type="entry name" value="Methylated DNA-protein cysteine methyltransferase domain"/>
    <property type="match status" value="1"/>
</dbReference>
<evidence type="ECO:0000259" key="11">
    <source>
        <dbReference type="Pfam" id="PF02870"/>
    </source>
</evidence>
<feature type="domain" description="Methylated-DNA-[protein]-cysteine S-methyltransferase DNA binding" evidence="10">
    <location>
        <begin position="76"/>
        <end position="155"/>
    </location>
</feature>
<gene>
    <name evidence="12" type="ORF">HLPR_08840</name>
</gene>
<feature type="domain" description="Methylguanine DNA methyltransferase ribonuclease-like" evidence="11">
    <location>
        <begin position="5"/>
        <end position="69"/>
    </location>
</feature>
<evidence type="ECO:0000256" key="8">
    <source>
        <dbReference type="ARBA" id="ARBA00049348"/>
    </source>
</evidence>
<dbReference type="PANTHER" id="PTHR10815">
    <property type="entry name" value="METHYLATED-DNA--PROTEIN-CYSTEINE METHYLTRANSFERASE"/>
    <property type="match status" value="1"/>
</dbReference>
<dbReference type="InterPro" id="IPR008332">
    <property type="entry name" value="MethylG_MeTrfase_N"/>
</dbReference>
<evidence type="ECO:0000256" key="3">
    <source>
        <dbReference type="ARBA" id="ARBA00022490"/>
    </source>
</evidence>
<sequence length="158" mass="17694">MNNCYIAYYNSPIGIVKIVTNKEAITSVGFVDVGNPSDLSENEMPEILLKAVTQLDEYFNGERKLFDLNYELKGTSFQLKVWNALMNIEFGKTCSYKDIAIEIGNSKAMRAVGGANNKNPIGIMIPCHRVIGANKKLIGYAGGLDKKQWLLNHEKRYI</sequence>
<reference evidence="12 13" key="1">
    <citation type="submission" date="2023-08" db="EMBL/GenBank/DDBJ databases">
        <title>Helicovermis profunda gen. nov., sp. nov., a novel mesophilic, fermentative bacterium within the Bacillota from a deep-sea hydrothermal vent chimney.</title>
        <authorList>
            <person name="Miyazaki U."/>
            <person name="Mizutani D."/>
            <person name="Hashimoto Y."/>
            <person name="Tame A."/>
            <person name="Sawayama S."/>
            <person name="Miyazaki J."/>
            <person name="Takai K."/>
            <person name="Nakagawa S."/>
        </authorList>
    </citation>
    <scope>NUCLEOTIDE SEQUENCE [LARGE SCALE GENOMIC DNA]</scope>
    <source>
        <strain evidence="12 13">S502</strain>
    </source>
</reference>
<organism evidence="12 13">
    <name type="scientific">Helicovermis profundi</name>
    <dbReference type="NCBI Taxonomy" id="3065157"/>
    <lineage>
        <taxon>Bacteria</taxon>
        <taxon>Bacillati</taxon>
        <taxon>Bacillota</taxon>
        <taxon>Clostridia</taxon>
        <taxon>Helicovermis</taxon>
    </lineage>
</organism>
<comment type="catalytic activity">
    <reaction evidence="1 9">
        <text>a 4-O-methyl-thymidine in DNA + L-cysteinyl-[protein] = a thymidine in DNA + S-methyl-L-cysteinyl-[protein]</text>
        <dbReference type="Rhea" id="RHEA:53428"/>
        <dbReference type="Rhea" id="RHEA-COMP:10131"/>
        <dbReference type="Rhea" id="RHEA-COMP:10132"/>
        <dbReference type="Rhea" id="RHEA-COMP:13555"/>
        <dbReference type="Rhea" id="RHEA-COMP:13556"/>
        <dbReference type="ChEBI" id="CHEBI:29950"/>
        <dbReference type="ChEBI" id="CHEBI:82612"/>
        <dbReference type="ChEBI" id="CHEBI:137386"/>
        <dbReference type="ChEBI" id="CHEBI:137387"/>
        <dbReference type="EC" id="2.1.1.63"/>
    </reaction>
</comment>
<dbReference type="Pfam" id="PF02870">
    <property type="entry name" value="Methyltransf_1N"/>
    <property type="match status" value="1"/>
</dbReference>
<keyword evidence="13" id="KW-1185">Reference proteome</keyword>
<dbReference type="KEGG" id="hprf:HLPR_08840"/>
<evidence type="ECO:0000256" key="9">
    <source>
        <dbReference type="HAMAP-Rule" id="MF_00772"/>
    </source>
</evidence>
<dbReference type="NCBIfam" id="TIGR00589">
    <property type="entry name" value="ogt"/>
    <property type="match status" value="1"/>
</dbReference>
<dbReference type="InterPro" id="IPR036631">
    <property type="entry name" value="MGMT_N_sf"/>
</dbReference>
<evidence type="ECO:0000313" key="13">
    <source>
        <dbReference type="Proteomes" id="UP001321786"/>
    </source>
</evidence>
<keyword evidence="7 9" id="KW-0234">DNA repair</keyword>
<feature type="active site" description="Nucleophile; methyl group acceptor" evidence="9">
    <location>
        <position position="127"/>
    </location>
</feature>
<protein>
    <recommendedName>
        <fullName evidence="9">Methylated-DNA--protein-cysteine methyltransferase</fullName>
        <ecNumber evidence="9">2.1.1.63</ecNumber>
    </recommendedName>
    <alternativeName>
        <fullName evidence="9">6-O-methylguanine-DNA methyltransferase</fullName>
        <shortName evidence="9">MGMT</shortName>
    </alternativeName>
    <alternativeName>
        <fullName evidence="9">O-6-methylguanine-DNA-alkyltransferase</fullName>
    </alternativeName>
</protein>
<dbReference type="EC" id="2.1.1.63" evidence="9"/>
<dbReference type="AlphaFoldDB" id="A0AAU9E2K1"/>
<comment type="similarity">
    <text evidence="2 9">Belongs to the MGMT family.</text>
</comment>
<evidence type="ECO:0000256" key="5">
    <source>
        <dbReference type="ARBA" id="ARBA00022679"/>
    </source>
</evidence>
<dbReference type="InterPro" id="IPR001497">
    <property type="entry name" value="MethylDNA_cys_MeTrfase_AS"/>
</dbReference>
<dbReference type="RefSeq" id="WP_338536865.1">
    <property type="nucleotide sequence ID" value="NZ_AP028654.1"/>
</dbReference>
<comment type="function">
    <text evidence="9">Involved in the cellular defense against the biological effects of O6-methylguanine (O6-MeG) and O4-methylthymine (O4-MeT) in DNA. Repairs the methylated nucleobase in DNA by stoichiometrically transferring the methyl group to a cysteine residue in the enzyme. This is a suicide reaction: the enzyme is irreversibly inactivated.</text>
</comment>
<dbReference type="InterPro" id="IPR023546">
    <property type="entry name" value="MGMT"/>
</dbReference>
<dbReference type="PANTHER" id="PTHR10815:SF13">
    <property type="entry name" value="METHYLATED-DNA--PROTEIN-CYSTEINE METHYLTRANSFERASE"/>
    <property type="match status" value="1"/>
</dbReference>
<dbReference type="InterPro" id="IPR036217">
    <property type="entry name" value="MethylDNA_cys_MeTrfase_DNAb"/>
</dbReference>
<dbReference type="EMBL" id="AP028654">
    <property type="protein sequence ID" value="BEP28553.1"/>
    <property type="molecule type" value="Genomic_DNA"/>
</dbReference>